<evidence type="ECO:0000313" key="6">
    <source>
        <dbReference type="Proteomes" id="UP000711995"/>
    </source>
</evidence>
<protein>
    <submittedName>
        <fullName evidence="5">Zinc ABC transporter substrate-binding protein</fullName>
    </submittedName>
</protein>
<dbReference type="GO" id="GO:0007155">
    <property type="term" value="P:cell adhesion"/>
    <property type="evidence" value="ECO:0007669"/>
    <property type="project" value="InterPro"/>
</dbReference>
<comment type="caution">
    <text evidence="5">The sequence shown here is derived from an EMBL/GenBank/DDBJ whole genome shotgun (WGS) entry which is preliminary data.</text>
</comment>
<dbReference type="Pfam" id="PF01297">
    <property type="entry name" value="ZnuA"/>
    <property type="match status" value="1"/>
</dbReference>
<sequence>MLKQIHYILLLGVLILGSCQKSDSSTKDSSLPEVYTTLFLTYDFAKAIAGDKMTVSLFLPLGIDTHTYEPSANDMLKAKNASLFLWTSDSMEPWMRKIEHTLQLSSDVSVNLADTLHLHALNEESSHDHEHHHGDHHHHENDPHFWMDPQLLLDLFDSIESAIIQRDPDNAEYYQANAQRYRYTLVETIDTLTATIASTENPLPILFGGGFSHQYFLDAYKLPFYTVYATDSIENEPTIAHMATIREAISTHNLRYIFVDPILTTKIADTLAQDYNLTILPWYTGHTLTKEEFTEGHSYIEMLQSNNINLKRALQQ</sequence>
<name>A0A968GBZ4_9SPIO</name>
<dbReference type="AlphaFoldDB" id="A0A968GBZ4"/>
<dbReference type="InterPro" id="IPR006127">
    <property type="entry name" value="ZnuA-like"/>
</dbReference>
<dbReference type="GO" id="GO:0046872">
    <property type="term" value="F:metal ion binding"/>
    <property type="evidence" value="ECO:0007669"/>
    <property type="project" value="InterPro"/>
</dbReference>
<dbReference type="EMBL" id="JAATLJ010000001">
    <property type="protein sequence ID" value="NIZ40586.1"/>
    <property type="molecule type" value="Genomic_DNA"/>
</dbReference>
<gene>
    <name evidence="5" type="ORF">HCT14_03545</name>
</gene>
<comment type="similarity">
    <text evidence="1 4">Belongs to the bacterial solute-binding protein 9 family.</text>
</comment>
<dbReference type="InterPro" id="IPR006129">
    <property type="entry name" value="AdhesinB"/>
</dbReference>
<accession>A0A968GBZ4</accession>
<dbReference type="RefSeq" id="WP_167700177.1">
    <property type="nucleotide sequence ID" value="NZ_CP118174.1"/>
</dbReference>
<dbReference type="PANTHER" id="PTHR42953:SF3">
    <property type="entry name" value="HIGH-AFFINITY ZINC UPTAKE SYSTEM PROTEIN ZNUA"/>
    <property type="match status" value="1"/>
</dbReference>
<organism evidence="5 6">
    <name type="scientific">Entomospira entomophila</name>
    <dbReference type="NCBI Taxonomy" id="2719988"/>
    <lineage>
        <taxon>Bacteria</taxon>
        <taxon>Pseudomonadati</taxon>
        <taxon>Spirochaetota</taxon>
        <taxon>Spirochaetia</taxon>
        <taxon>Spirochaetales</taxon>
        <taxon>Spirochaetaceae</taxon>
        <taxon>Entomospira</taxon>
    </lineage>
</organism>
<dbReference type="PRINTS" id="PR00690">
    <property type="entry name" value="ADHESNFAMILY"/>
</dbReference>
<keyword evidence="2 4" id="KW-0813">Transport</keyword>
<evidence type="ECO:0000256" key="3">
    <source>
        <dbReference type="ARBA" id="ARBA00022729"/>
    </source>
</evidence>
<dbReference type="GO" id="GO:0030001">
    <property type="term" value="P:metal ion transport"/>
    <property type="evidence" value="ECO:0007669"/>
    <property type="project" value="InterPro"/>
</dbReference>
<evidence type="ECO:0000256" key="4">
    <source>
        <dbReference type="RuleBase" id="RU003512"/>
    </source>
</evidence>
<dbReference type="PROSITE" id="PS51257">
    <property type="entry name" value="PROKAR_LIPOPROTEIN"/>
    <property type="match status" value="1"/>
</dbReference>
<dbReference type="Gene3D" id="3.40.50.1980">
    <property type="entry name" value="Nitrogenase molybdenum iron protein domain"/>
    <property type="match status" value="2"/>
</dbReference>
<dbReference type="Proteomes" id="UP000711995">
    <property type="component" value="Unassembled WGS sequence"/>
</dbReference>
<dbReference type="PRINTS" id="PR00691">
    <property type="entry name" value="ADHESINB"/>
</dbReference>
<dbReference type="PANTHER" id="PTHR42953">
    <property type="entry name" value="HIGH-AFFINITY ZINC UPTAKE SYSTEM PROTEIN ZNUA-RELATED"/>
    <property type="match status" value="1"/>
</dbReference>
<keyword evidence="6" id="KW-1185">Reference proteome</keyword>
<evidence type="ECO:0000256" key="2">
    <source>
        <dbReference type="ARBA" id="ARBA00022448"/>
    </source>
</evidence>
<proteinExistence type="inferred from homology"/>
<evidence type="ECO:0000313" key="5">
    <source>
        <dbReference type="EMBL" id="NIZ40586.1"/>
    </source>
</evidence>
<keyword evidence="3" id="KW-0732">Signal</keyword>
<dbReference type="InterPro" id="IPR050492">
    <property type="entry name" value="Bact_metal-bind_prot9"/>
</dbReference>
<dbReference type="SUPFAM" id="SSF53807">
    <property type="entry name" value="Helical backbone' metal receptor"/>
    <property type="match status" value="1"/>
</dbReference>
<dbReference type="InterPro" id="IPR006128">
    <property type="entry name" value="Lipoprotein_PsaA-like"/>
</dbReference>
<reference evidence="5 6" key="1">
    <citation type="submission" date="2020-03" db="EMBL/GenBank/DDBJ databases">
        <title>Spirochaetal bacteria isolated from arthropods constitute a novel genus Entomospira genus novum within the order Spirochaetales.</title>
        <authorList>
            <person name="Grana-Miraglia L."/>
            <person name="Sikutova S."/>
            <person name="Fingerle V."/>
            <person name="Sing A."/>
            <person name="Castillo-Ramirez S."/>
            <person name="Margos G."/>
            <person name="Rudolf I."/>
        </authorList>
    </citation>
    <scope>NUCLEOTIDE SEQUENCE [LARGE SCALE GENOMIC DNA]</scope>
    <source>
        <strain evidence="5 6">BR193</strain>
    </source>
</reference>
<evidence type="ECO:0000256" key="1">
    <source>
        <dbReference type="ARBA" id="ARBA00011028"/>
    </source>
</evidence>